<accession>A0AAN6S9W6</accession>
<dbReference type="GO" id="GO:0000978">
    <property type="term" value="F:RNA polymerase II cis-regulatory region sequence-specific DNA binding"/>
    <property type="evidence" value="ECO:0007669"/>
    <property type="project" value="TreeGrafter"/>
</dbReference>
<feature type="compositionally biased region" description="Polar residues" evidence="6">
    <location>
        <begin position="115"/>
        <end position="132"/>
    </location>
</feature>
<dbReference type="GO" id="GO:0005634">
    <property type="term" value="C:nucleus"/>
    <property type="evidence" value="ECO:0007669"/>
    <property type="project" value="UniProtKB-SubCell"/>
</dbReference>
<evidence type="ECO:0000256" key="6">
    <source>
        <dbReference type="SAM" id="MobiDB-lite"/>
    </source>
</evidence>
<keyword evidence="9" id="KW-1185">Reference proteome</keyword>
<keyword evidence="3" id="KW-0238">DNA-binding</keyword>
<evidence type="ECO:0000256" key="1">
    <source>
        <dbReference type="ARBA" id="ARBA00004123"/>
    </source>
</evidence>
<gene>
    <name evidence="8" type="ORF">QBC46DRAFT_117148</name>
</gene>
<keyword evidence="4" id="KW-0804">Transcription</keyword>
<dbReference type="SUPFAM" id="SSF47459">
    <property type="entry name" value="HLH, helix-loop-helix DNA-binding domain"/>
    <property type="match status" value="1"/>
</dbReference>
<feature type="domain" description="BHLH" evidence="7">
    <location>
        <begin position="21"/>
        <end position="72"/>
    </location>
</feature>
<dbReference type="GO" id="GO:0000981">
    <property type="term" value="F:DNA-binding transcription factor activity, RNA polymerase II-specific"/>
    <property type="evidence" value="ECO:0007669"/>
    <property type="project" value="TreeGrafter"/>
</dbReference>
<dbReference type="SMART" id="SM00353">
    <property type="entry name" value="HLH"/>
    <property type="match status" value="1"/>
</dbReference>
<dbReference type="AlphaFoldDB" id="A0AAN6S9W6"/>
<evidence type="ECO:0000256" key="3">
    <source>
        <dbReference type="ARBA" id="ARBA00023125"/>
    </source>
</evidence>
<dbReference type="GO" id="GO:0046983">
    <property type="term" value="F:protein dimerization activity"/>
    <property type="evidence" value="ECO:0007669"/>
    <property type="project" value="InterPro"/>
</dbReference>
<evidence type="ECO:0000256" key="4">
    <source>
        <dbReference type="ARBA" id="ARBA00023163"/>
    </source>
</evidence>
<proteinExistence type="predicted"/>
<evidence type="ECO:0000256" key="5">
    <source>
        <dbReference type="ARBA" id="ARBA00023242"/>
    </source>
</evidence>
<evidence type="ECO:0000313" key="8">
    <source>
        <dbReference type="EMBL" id="KAK3945393.1"/>
    </source>
</evidence>
<comment type="subcellular location">
    <subcellularLocation>
        <location evidence="1">Nucleus</location>
    </subcellularLocation>
</comment>
<name>A0AAN6S9W6_9PEZI</name>
<dbReference type="PANTHER" id="PTHR15741:SF39">
    <property type="entry name" value="BHLH TRANSCRIPTION FACTOR (EUROFUNG)"/>
    <property type="match status" value="1"/>
</dbReference>
<dbReference type="PROSITE" id="PS50888">
    <property type="entry name" value="BHLH"/>
    <property type="match status" value="1"/>
</dbReference>
<keyword evidence="5" id="KW-0539">Nucleus</keyword>
<evidence type="ECO:0000259" key="7">
    <source>
        <dbReference type="PROSITE" id="PS50888"/>
    </source>
</evidence>
<feature type="region of interest" description="Disordered" evidence="6">
    <location>
        <begin position="111"/>
        <end position="132"/>
    </location>
</feature>
<feature type="compositionally biased region" description="Basic and acidic residues" evidence="6">
    <location>
        <begin position="11"/>
        <end position="31"/>
    </location>
</feature>
<dbReference type="InterPro" id="IPR036638">
    <property type="entry name" value="HLH_DNA-bd_sf"/>
</dbReference>
<evidence type="ECO:0000313" key="9">
    <source>
        <dbReference type="Proteomes" id="UP001303473"/>
    </source>
</evidence>
<dbReference type="PANTHER" id="PTHR15741">
    <property type="entry name" value="BASIC HELIX-LOOP-HELIX ZIP TRANSCRIPTION FACTOR"/>
    <property type="match status" value="1"/>
</dbReference>
<organism evidence="8 9">
    <name type="scientific">Diplogelasinospora grovesii</name>
    <dbReference type="NCBI Taxonomy" id="303347"/>
    <lineage>
        <taxon>Eukaryota</taxon>
        <taxon>Fungi</taxon>
        <taxon>Dikarya</taxon>
        <taxon>Ascomycota</taxon>
        <taxon>Pezizomycotina</taxon>
        <taxon>Sordariomycetes</taxon>
        <taxon>Sordariomycetidae</taxon>
        <taxon>Sordariales</taxon>
        <taxon>Diplogelasinosporaceae</taxon>
        <taxon>Diplogelasinospora</taxon>
    </lineage>
</organism>
<dbReference type="InterPro" id="IPR057072">
    <property type="entry name" value="bHLH_INO4"/>
</dbReference>
<feature type="region of interest" description="Disordered" evidence="6">
    <location>
        <begin position="1"/>
        <end position="31"/>
    </location>
</feature>
<dbReference type="Pfam" id="PF23181">
    <property type="entry name" value="bHLH_INO4"/>
    <property type="match status" value="1"/>
</dbReference>
<dbReference type="InterPro" id="IPR052207">
    <property type="entry name" value="Max-like/E-box_TFs"/>
</dbReference>
<sequence>MTPSPSPADDAGDKPRLTAAEKKANHIASEHKRREAIRAGFDQLTQIVPNLEGMARSEGLVLRATKDYIIEQLERRKTLIAELEAKGVYVDPQDKEVLQVLEDWKRRERHRIGMESQQQNVNGTANGNGSSQ</sequence>
<dbReference type="EMBL" id="MU853755">
    <property type="protein sequence ID" value="KAK3945393.1"/>
    <property type="molecule type" value="Genomic_DNA"/>
</dbReference>
<dbReference type="Gene3D" id="4.10.280.10">
    <property type="entry name" value="Helix-loop-helix DNA-binding domain"/>
    <property type="match status" value="1"/>
</dbReference>
<dbReference type="InterPro" id="IPR011598">
    <property type="entry name" value="bHLH_dom"/>
</dbReference>
<reference evidence="9" key="1">
    <citation type="journal article" date="2023" name="Mol. Phylogenet. Evol.">
        <title>Genome-scale phylogeny and comparative genomics of the fungal order Sordariales.</title>
        <authorList>
            <person name="Hensen N."/>
            <person name="Bonometti L."/>
            <person name="Westerberg I."/>
            <person name="Brannstrom I.O."/>
            <person name="Guillou S."/>
            <person name="Cros-Aarteil S."/>
            <person name="Calhoun S."/>
            <person name="Haridas S."/>
            <person name="Kuo A."/>
            <person name="Mondo S."/>
            <person name="Pangilinan J."/>
            <person name="Riley R."/>
            <person name="LaButti K."/>
            <person name="Andreopoulos B."/>
            <person name="Lipzen A."/>
            <person name="Chen C."/>
            <person name="Yan M."/>
            <person name="Daum C."/>
            <person name="Ng V."/>
            <person name="Clum A."/>
            <person name="Steindorff A."/>
            <person name="Ohm R.A."/>
            <person name="Martin F."/>
            <person name="Silar P."/>
            <person name="Natvig D.O."/>
            <person name="Lalanne C."/>
            <person name="Gautier V."/>
            <person name="Ament-Velasquez S.L."/>
            <person name="Kruys A."/>
            <person name="Hutchinson M.I."/>
            <person name="Powell A.J."/>
            <person name="Barry K."/>
            <person name="Miller A.N."/>
            <person name="Grigoriev I.V."/>
            <person name="Debuchy R."/>
            <person name="Gladieux P."/>
            <person name="Hiltunen Thoren M."/>
            <person name="Johannesson H."/>
        </authorList>
    </citation>
    <scope>NUCLEOTIDE SEQUENCE [LARGE SCALE GENOMIC DNA]</scope>
    <source>
        <strain evidence="9">CBS 340.73</strain>
    </source>
</reference>
<keyword evidence="2" id="KW-0805">Transcription regulation</keyword>
<comment type="caution">
    <text evidence="8">The sequence shown here is derived from an EMBL/GenBank/DDBJ whole genome shotgun (WGS) entry which is preliminary data.</text>
</comment>
<dbReference type="Proteomes" id="UP001303473">
    <property type="component" value="Unassembled WGS sequence"/>
</dbReference>
<protein>
    <recommendedName>
        <fullName evidence="7">BHLH domain-containing protein</fullName>
    </recommendedName>
</protein>
<evidence type="ECO:0000256" key="2">
    <source>
        <dbReference type="ARBA" id="ARBA00023015"/>
    </source>
</evidence>